<feature type="region of interest" description="Disordered" evidence="1">
    <location>
        <begin position="1"/>
        <end position="94"/>
    </location>
</feature>
<name>A0A6A6QD09_9PEZI</name>
<dbReference type="OrthoDB" id="10483700at2759"/>
<gene>
    <name evidence="2" type="ORF">BU16DRAFT_621858</name>
</gene>
<dbReference type="Proteomes" id="UP000799750">
    <property type="component" value="Unassembled WGS sequence"/>
</dbReference>
<sequence length="293" mass="32096">MARAKKTKQTKKGTRQPARGDQAHPTPTNPFQNLPRDTDVPNDNDANAAPTPQAETATKPDANAAPSTHSTSTQNPPQTAKTPRRFIPASDDPDPISFMSDVSAPMPDIATLHINDAEPASFMQSIQCSMPDLPASPTNKARTLIIRRTHPNGALQVTAPVNNRPTTVSRPSNESCHRHYTTEVATRVFGEAPRTPYHENVFSCLDRLVALEAVAVREWRPWGRSLAEIARDLVISLQSTREVDVRVKGRDVRVVDGRIEWAMWAVKAAEAGLVREGEGAWGEVLREVLVGRG</sequence>
<feature type="region of interest" description="Disordered" evidence="1">
    <location>
        <begin position="156"/>
        <end position="175"/>
    </location>
</feature>
<proteinExistence type="predicted"/>
<organism evidence="2 3">
    <name type="scientific">Lophium mytilinum</name>
    <dbReference type="NCBI Taxonomy" id="390894"/>
    <lineage>
        <taxon>Eukaryota</taxon>
        <taxon>Fungi</taxon>
        <taxon>Dikarya</taxon>
        <taxon>Ascomycota</taxon>
        <taxon>Pezizomycotina</taxon>
        <taxon>Dothideomycetes</taxon>
        <taxon>Pleosporomycetidae</taxon>
        <taxon>Mytilinidiales</taxon>
        <taxon>Mytilinidiaceae</taxon>
        <taxon>Lophium</taxon>
    </lineage>
</organism>
<evidence type="ECO:0000313" key="3">
    <source>
        <dbReference type="Proteomes" id="UP000799750"/>
    </source>
</evidence>
<dbReference type="AlphaFoldDB" id="A0A6A6QD09"/>
<feature type="compositionally biased region" description="Basic residues" evidence="1">
    <location>
        <begin position="1"/>
        <end position="14"/>
    </location>
</feature>
<protein>
    <submittedName>
        <fullName evidence="2">Uncharacterized protein</fullName>
    </submittedName>
</protein>
<feature type="compositionally biased region" description="Polar residues" evidence="1">
    <location>
        <begin position="159"/>
        <end position="174"/>
    </location>
</feature>
<reference evidence="2" key="1">
    <citation type="journal article" date="2020" name="Stud. Mycol.">
        <title>101 Dothideomycetes genomes: a test case for predicting lifestyles and emergence of pathogens.</title>
        <authorList>
            <person name="Haridas S."/>
            <person name="Albert R."/>
            <person name="Binder M."/>
            <person name="Bloem J."/>
            <person name="Labutti K."/>
            <person name="Salamov A."/>
            <person name="Andreopoulos B."/>
            <person name="Baker S."/>
            <person name="Barry K."/>
            <person name="Bills G."/>
            <person name="Bluhm B."/>
            <person name="Cannon C."/>
            <person name="Castanera R."/>
            <person name="Culley D."/>
            <person name="Daum C."/>
            <person name="Ezra D."/>
            <person name="Gonzalez J."/>
            <person name="Henrissat B."/>
            <person name="Kuo A."/>
            <person name="Liang C."/>
            <person name="Lipzen A."/>
            <person name="Lutzoni F."/>
            <person name="Magnuson J."/>
            <person name="Mondo S."/>
            <person name="Nolan M."/>
            <person name="Ohm R."/>
            <person name="Pangilinan J."/>
            <person name="Park H.-J."/>
            <person name="Ramirez L."/>
            <person name="Alfaro M."/>
            <person name="Sun H."/>
            <person name="Tritt A."/>
            <person name="Yoshinaga Y."/>
            <person name="Zwiers L.-H."/>
            <person name="Turgeon B."/>
            <person name="Goodwin S."/>
            <person name="Spatafora J."/>
            <person name="Crous P."/>
            <person name="Grigoriev I."/>
        </authorList>
    </citation>
    <scope>NUCLEOTIDE SEQUENCE</scope>
    <source>
        <strain evidence="2">CBS 269.34</strain>
    </source>
</reference>
<accession>A0A6A6QD09</accession>
<dbReference type="EMBL" id="MU004197">
    <property type="protein sequence ID" value="KAF2490152.1"/>
    <property type="molecule type" value="Genomic_DNA"/>
</dbReference>
<evidence type="ECO:0000256" key="1">
    <source>
        <dbReference type="SAM" id="MobiDB-lite"/>
    </source>
</evidence>
<evidence type="ECO:0000313" key="2">
    <source>
        <dbReference type="EMBL" id="KAF2490152.1"/>
    </source>
</evidence>
<keyword evidence="3" id="KW-1185">Reference proteome</keyword>
<feature type="compositionally biased region" description="Polar residues" evidence="1">
    <location>
        <begin position="65"/>
        <end position="81"/>
    </location>
</feature>